<dbReference type="AlphaFoldDB" id="R9PNW1"/>
<dbReference type="InterPro" id="IPR026881">
    <property type="entry name" value="WYL_dom"/>
</dbReference>
<evidence type="ECO:0000259" key="1">
    <source>
        <dbReference type="Pfam" id="PF13280"/>
    </source>
</evidence>
<dbReference type="InterPro" id="IPR059020">
    <property type="entry name" value="CapW_CTD"/>
</dbReference>
<dbReference type="Pfam" id="PF26107">
    <property type="entry name" value="BrxR_CTD"/>
    <property type="match status" value="1"/>
</dbReference>
<dbReference type="PROSITE" id="PS52050">
    <property type="entry name" value="WYL"/>
    <property type="match status" value="1"/>
</dbReference>
<evidence type="ECO:0000313" key="5">
    <source>
        <dbReference type="Proteomes" id="UP000014461"/>
    </source>
</evidence>
<sequence length="305" mass="34506">MLVFVFQDEQSEVKMDLNELNHGQRSRLAFIDFSLEYFGEVSRADLISRFKTGLAAATRDLASYKQLAPNNAFLDHKARRYLRRDKFSPLFSHNPEAILTGLSHGFGDGLSFPLEPSDTCFDAVRLVHPKADYIASIMRAIHHRVPLKCSYLSISSGESSREIVPHSLVNNGHRWHVRAFDRVSGSFRDFVCTRFTQLEVLDQSIATLEARDYDKQWNHIVELELVAHPSLQYPQAIELDYAMHEGALKLEVRAALAGYLLRQWNVDCSKQHSLSGGEYQLALKDSKVLANVSGLSIAPGWQSED</sequence>
<feature type="domain" description="DNA-binding transcriptional repressor CapW winged helix-turn-helix" evidence="3">
    <location>
        <begin position="24"/>
        <end position="93"/>
    </location>
</feature>
<evidence type="ECO:0000259" key="2">
    <source>
        <dbReference type="Pfam" id="PF26107"/>
    </source>
</evidence>
<dbReference type="PANTHER" id="PTHR34580:SF1">
    <property type="entry name" value="PROTEIN PAFC"/>
    <property type="match status" value="1"/>
</dbReference>
<dbReference type="PANTHER" id="PTHR34580">
    <property type="match status" value="1"/>
</dbReference>
<dbReference type="InterPro" id="IPR059019">
    <property type="entry name" value="WHD_CapW"/>
</dbReference>
<dbReference type="Pfam" id="PF26109">
    <property type="entry name" value="WHD_BrxR"/>
    <property type="match status" value="1"/>
</dbReference>
<organism evidence="4 5">
    <name type="scientific">Agarivorans albus MKT 106</name>
    <dbReference type="NCBI Taxonomy" id="1331007"/>
    <lineage>
        <taxon>Bacteria</taxon>
        <taxon>Pseudomonadati</taxon>
        <taxon>Pseudomonadota</taxon>
        <taxon>Gammaproteobacteria</taxon>
        <taxon>Alteromonadales</taxon>
        <taxon>Alteromonadaceae</taxon>
        <taxon>Agarivorans</taxon>
    </lineage>
</organism>
<reference evidence="4" key="1">
    <citation type="journal article" date="2013" name="Genome Announc.">
        <title>Draft Genome Sequence of Agarivorans albus Strain MKT 106T, an Agarolytic Marine Bacterium.</title>
        <authorList>
            <person name="Yasuike M."/>
            <person name="Nakamura Y."/>
            <person name="Kai W."/>
            <person name="Fujiwara A."/>
            <person name="Fukui Y."/>
            <person name="Satomi M."/>
            <person name="Sano M."/>
        </authorList>
    </citation>
    <scope>NUCLEOTIDE SEQUENCE [LARGE SCALE GENOMIC DNA]</scope>
</reference>
<proteinExistence type="predicted"/>
<accession>R9PNW1</accession>
<feature type="domain" description="DNA-binding transcriptional repressor CapW C-terminal dimerisation" evidence="2">
    <location>
        <begin position="220"/>
        <end position="287"/>
    </location>
</feature>
<feature type="domain" description="WYL" evidence="1">
    <location>
        <begin position="133"/>
        <end position="200"/>
    </location>
</feature>
<keyword evidence="5" id="KW-1185">Reference proteome</keyword>
<gene>
    <name evidence="4" type="ORF">AALB_3070</name>
</gene>
<dbReference type="Pfam" id="PF13280">
    <property type="entry name" value="WYL"/>
    <property type="match status" value="1"/>
</dbReference>
<evidence type="ECO:0000313" key="4">
    <source>
        <dbReference type="EMBL" id="GAD02990.1"/>
    </source>
</evidence>
<name>R9PNW1_AGAAL</name>
<dbReference type="Proteomes" id="UP000014461">
    <property type="component" value="Unassembled WGS sequence"/>
</dbReference>
<dbReference type="InterPro" id="IPR016634">
    <property type="entry name" value="CapW-like"/>
</dbReference>
<evidence type="ECO:0000259" key="3">
    <source>
        <dbReference type="Pfam" id="PF26109"/>
    </source>
</evidence>
<protein>
    <submittedName>
        <fullName evidence="4">COGs COG2378</fullName>
    </submittedName>
</protein>
<dbReference type="InterPro" id="IPR051534">
    <property type="entry name" value="CBASS_pafABC_assoc_protein"/>
</dbReference>
<dbReference type="PIRSF" id="PIRSF015558">
    <property type="entry name" value="Txn_reg_DeoR_prd"/>
    <property type="match status" value="1"/>
</dbReference>
<dbReference type="STRING" id="1331007.AALB_3070"/>
<dbReference type="EMBL" id="BARX01000022">
    <property type="protein sequence ID" value="GAD02990.1"/>
    <property type="molecule type" value="Genomic_DNA"/>
</dbReference>
<comment type="caution">
    <text evidence="4">The sequence shown here is derived from an EMBL/GenBank/DDBJ whole genome shotgun (WGS) entry which is preliminary data.</text>
</comment>